<evidence type="ECO:0000313" key="3">
    <source>
        <dbReference type="Proteomes" id="UP000197138"/>
    </source>
</evidence>
<dbReference type="GO" id="GO:0007064">
    <property type="term" value="P:mitotic sister chromatid cohesion"/>
    <property type="evidence" value="ECO:0007669"/>
    <property type="project" value="InterPro"/>
</dbReference>
<dbReference type="STRING" id="22663.A0A218WSN4"/>
<dbReference type="GO" id="GO:0031390">
    <property type="term" value="C:Ctf18 RFC-like complex"/>
    <property type="evidence" value="ECO:0007669"/>
    <property type="project" value="InterPro"/>
</dbReference>
<dbReference type="EMBL" id="PGOL01007181">
    <property type="protein sequence ID" value="PKI32924.1"/>
    <property type="molecule type" value="Genomic_DNA"/>
</dbReference>
<dbReference type="Proteomes" id="UP000233551">
    <property type="component" value="Unassembled WGS sequence"/>
</dbReference>
<evidence type="ECO:0000313" key="1">
    <source>
        <dbReference type="EMBL" id="OWM75626.1"/>
    </source>
</evidence>
<evidence type="ECO:0000313" key="2">
    <source>
        <dbReference type="EMBL" id="PKI32924.1"/>
    </source>
</evidence>
<dbReference type="EMBL" id="MTKT01003240">
    <property type="protein sequence ID" value="OWM75626.1"/>
    <property type="molecule type" value="Genomic_DNA"/>
</dbReference>
<gene>
    <name evidence="1" type="ORF">CDL15_Pgr021791</name>
    <name evidence="2" type="ORF">CRG98_046698</name>
</gene>
<protein>
    <submittedName>
        <fullName evidence="1">Uncharacterized protein</fullName>
    </submittedName>
</protein>
<dbReference type="Pfam" id="PF09696">
    <property type="entry name" value="Ctf8"/>
    <property type="match status" value="1"/>
</dbReference>
<sequence length="139" mass="15507">MQIQLKCSCGEGNCLEWAIIELQGVVEVQPGFQDQLQDLEIGRLCRPSQDTYTFTVGYHELTGSKVPLKKPLVVLKKIKHLRMEESSDVNSSSSSEVELEVIGIIRHRILFKTRPKALISRPPPVVKERNHAEGSVASG</sequence>
<dbReference type="GeneID" id="116197797"/>
<reference evidence="1" key="2">
    <citation type="submission" date="2017-06" db="EMBL/GenBank/DDBJ databases">
        <title>The pomegranate genome and the genomics of punicalagin biosynthesis.</title>
        <authorList>
            <person name="Xu C."/>
        </authorList>
    </citation>
    <scope>NUCLEOTIDE SEQUENCE [LARGE SCALE GENOMIC DNA]</scope>
    <source>
        <tissue evidence="1">Fresh leaf</tissue>
    </source>
</reference>
<dbReference type="AlphaFoldDB" id="A0A218WSN4"/>
<name>A0A218WSN4_PUNGR</name>
<comment type="caution">
    <text evidence="1">The sequence shown here is derived from an EMBL/GenBank/DDBJ whole genome shotgun (WGS) entry which is preliminary data.</text>
</comment>
<dbReference type="PANTHER" id="PTHR47475">
    <property type="entry name" value="CHROMOSOME TRANSMISSION FIDELITY PROTEIN 8"/>
    <property type="match status" value="1"/>
</dbReference>
<proteinExistence type="predicted"/>
<reference evidence="3" key="1">
    <citation type="journal article" date="2017" name="Plant J.">
        <title>The pomegranate (Punica granatum L.) genome and the genomics of punicalagin biosynthesis.</title>
        <authorList>
            <person name="Qin G."/>
            <person name="Xu C."/>
            <person name="Ming R."/>
            <person name="Tang H."/>
            <person name="Guyot R."/>
            <person name="Kramer E.M."/>
            <person name="Hu Y."/>
            <person name="Yi X."/>
            <person name="Qi Y."/>
            <person name="Xu X."/>
            <person name="Gao Z."/>
            <person name="Pan H."/>
            <person name="Jian J."/>
            <person name="Tian Y."/>
            <person name="Yue Z."/>
            <person name="Xu Y."/>
        </authorList>
    </citation>
    <scope>NUCLEOTIDE SEQUENCE [LARGE SCALE GENOMIC DNA]</scope>
    <source>
        <strain evidence="3">cv. Dabenzi</strain>
    </source>
</reference>
<dbReference type="PANTHER" id="PTHR47475:SF2">
    <property type="entry name" value="CHROMOSOME TRANSMISSION FIDELITY PROTEIN 8"/>
    <property type="match status" value="1"/>
</dbReference>
<dbReference type="Proteomes" id="UP000197138">
    <property type="component" value="Unassembled WGS sequence"/>
</dbReference>
<dbReference type="OrthoDB" id="121932at2759"/>
<dbReference type="InterPro" id="IPR018607">
    <property type="entry name" value="Ctf8"/>
</dbReference>
<reference evidence="2 4" key="3">
    <citation type="submission" date="2017-11" db="EMBL/GenBank/DDBJ databases">
        <title>De-novo sequencing of pomegranate (Punica granatum L.) genome.</title>
        <authorList>
            <person name="Akparov Z."/>
            <person name="Amiraslanov A."/>
            <person name="Hajiyeva S."/>
            <person name="Abbasov M."/>
            <person name="Kaur K."/>
            <person name="Hamwieh A."/>
            <person name="Solovyev V."/>
            <person name="Salamov A."/>
            <person name="Braich B."/>
            <person name="Kosarev P."/>
            <person name="Mahmoud A."/>
            <person name="Hajiyev E."/>
            <person name="Babayeva S."/>
            <person name="Izzatullayeva V."/>
            <person name="Mammadov A."/>
            <person name="Mammadov A."/>
            <person name="Sharifova S."/>
            <person name="Ojaghi J."/>
            <person name="Eynullazada K."/>
            <person name="Bayramov B."/>
            <person name="Abdulazimova A."/>
            <person name="Shahmuradov I."/>
        </authorList>
    </citation>
    <scope>NUCLEOTIDE SEQUENCE [LARGE SCALE GENOMIC DNA]</scope>
    <source>
        <strain evidence="2">AG2017</strain>
        <strain evidence="4">cv. AG2017</strain>
        <tissue evidence="2">Leaf</tissue>
    </source>
</reference>
<organism evidence="1 3">
    <name type="scientific">Punica granatum</name>
    <name type="common">Pomegranate</name>
    <dbReference type="NCBI Taxonomy" id="22663"/>
    <lineage>
        <taxon>Eukaryota</taxon>
        <taxon>Viridiplantae</taxon>
        <taxon>Streptophyta</taxon>
        <taxon>Embryophyta</taxon>
        <taxon>Tracheophyta</taxon>
        <taxon>Spermatophyta</taxon>
        <taxon>Magnoliopsida</taxon>
        <taxon>eudicotyledons</taxon>
        <taxon>Gunneridae</taxon>
        <taxon>Pentapetalae</taxon>
        <taxon>rosids</taxon>
        <taxon>malvids</taxon>
        <taxon>Myrtales</taxon>
        <taxon>Lythraceae</taxon>
        <taxon>Punica</taxon>
    </lineage>
</organism>
<accession>A0A218WSN4</accession>
<evidence type="ECO:0000313" key="4">
    <source>
        <dbReference type="Proteomes" id="UP000233551"/>
    </source>
</evidence>
<keyword evidence="4" id="KW-1185">Reference proteome</keyword>